<feature type="region of interest" description="Disordered" evidence="1">
    <location>
        <begin position="28"/>
        <end position="71"/>
    </location>
</feature>
<dbReference type="OrthoDB" id="2682301at2759"/>
<evidence type="ECO:0000256" key="2">
    <source>
        <dbReference type="SAM" id="SignalP"/>
    </source>
</evidence>
<gene>
    <name evidence="3" type="ORF">PAXRUDRAFT_824782</name>
</gene>
<dbReference type="AlphaFoldDB" id="A0A0D0DTZ9"/>
<dbReference type="Proteomes" id="UP000054538">
    <property type="component" value="Unassembled WGS sequence"/>
</dbReference>
<feature type="signal peptide" evidence="2">
    <location>
        <begin position="1"/>
        <end position="18"/>
    </location>
</feature>
<organism evidence="3 4">
    <name type="scientific">Paxillus rubicundulus Ve08.2h10</name>
    <dbReference type="NCBI Taxonomy" id="930991"/>
    <lineage>
        <taxon>Eukaryota</taxon>
        <taxon>Fungi</taxon>
        <taxon>Dikarya</taxon>
        <taxon>Basidiomycota</taxon>
        <taxon>Agaricomycotina</taxon>
        <taxon>Agaricomycetes</taxon>
        <taxon>Agaricomycetidae</taxon>
        <taxon>Boletales</taxon>
        <taxon>Paxilineae</taxon>
        <taxon>Paxillaceae</taxon>
        <taxon>Paxillus</taxon>
    </lineage>
</organism>
<accession>A0A0D0DTZ9</accession>
<evidence type="ECO:0000256" key="1">
    <source>
        <dbReference type="SAM" id="MobiDB-lite"/>
    </source>
</evidence>
<evidence type="ECO:0000313" key="3">
    <source>
        <dbReference type="EMBL" id="KIK97573.1"/>
    </source>
</evidence>
<sequence length="71" mass="7149">MQLSPLALLLAFIGSAAALPMAPAADLLGRSPVQGRSTGGPSTGAPDWKRGSGGISSPGWKRETTDFSIPA</sequence>
<protein>
    <submittedName>
        <fullName evidence="3">Uncharacterized protein</fullName>
    </submittedName>
</protein>
<dbReference type="EMBL" id="KN824929">
    <property type="protein sequence ID" value="KIK97573.1"/>
    <property type="molecule type" value="Genomic_DNA"/>
</dbReference>
<reference evidence="3 4" key="1">
    <citation type="submission" date="2014-04" db="EMBL/GenBank/DDBJ databases">
        <authorList>
            <consortium name="DOE Joint Genome Institute"/>
            <person name="Kuo A."/>
            <person name="Kohler A."/>
            <person name="Jargeat P."/>
            <person name="Nagy L.G."/>
            <person name="Floudas D."/>
            <person name="Copeland A."/>
            <person name="Barry K.W."/>
            <person name="Cichocki N."/>
            <person name="Veneault-Fourrey C."/>
            <person name="LaButti K."/>
            <person name="Lindquist E.A."/>
            <person name="Lipzen A."/>
            <person name="Lundell T."/>
            <person name="Morin E."/>
            <person name="Murat C."/>
            <person name="Sun H."/>
            <person name="Tunlid A."/>
            <person name="Henrissat B."/>
            <person name="Grigoriev I.V."/>
            <person name="Hibbett D.S."/>
            <person name="Martin F."/>
            <person name="Nordberg H.P."/>
            <person name="Cantor M.N."/>
            <person name="Hua S.X."/>
        </authorList>
    </citation>
    <scope>NUCLEOTIDE SEQUENCE [LARGE SCALE GENOMIC DNA]</scope>
    <source>
        <strain evidence="3 4">Ve08.2h10</strain>
    </source>
</reference>
<keyword evidence="2" id="KW-0732">Signal</keyword>
<evidence type="ECO:0000313" key="4">
    <source>
        <dbReference type="Proteomes" id="UP000054538"/>
    </source>
</evidence>
<proteinExistence type="predicted"/>
<reference evidence="4" key="2">
    <citation type="submission" date="2015-01" db="EMBL/GenBank/DDBJ databases">
        <title>Evolutionary Origins and Diversification of the Mycorrhizal Mutualists.</title>
        <authorList>
            <consortium name="DOE Joint Genome Institute"/>
            <consortium name="Mycorrhizal Genomics Consortium"/>
            <person name="Kohler A."/>
            <person name="Kuo A."/>
            <person name="Nagy L.G."/>
            <person name="Floudas D."/>
            <person name="Copeland A."/>
            <person name="Barry K.W."/>
            <person name="Cichocki N."/>
            <person name="Veneault-Fourrey C."/>
            <person name="LaButti K."/>
            <person name="Lindquist E.A."/>
            <person name="Lipzen A."/>
            <person name="Lundell T."/>
            <person name="Morin E."/>
            <person name="Murat C."/>
            <person name="Riley R."/>
            <person name="Ohm R."/>
            <person name="Sun H."/>
            <person name="Tunlid A."/>
            <person name="Henrissat B."/>
            <person name="Grigoriev I.V."/>
            <person name="Hibbett D.S."/>
            <person name="Martin F."/>
        </authorList>
    </citation>
    <scope>NUCLEOTIDE SEQUENCE [LARGE SCALE GENOMIC DNA]</scope>
    <source>
        <strain evidence="4">Ve08.2h10</strain>
    </source>
</reference>
<dbReference type="HOGENOM" id="CLU_187849_0_0_1"/>
<feature type="chain" id="PRO_5002225880" evidence="2">
    <location>
        <begin position="19"/>
        <end position="71"/>
    </location>
</feature>
<keyword evidence="4" id="KW-1185">Reference proteome</keyword>
<dbReference type="InParanoid" id="A0A0D0DTZ9"/>
<name>A0A0D0DTZ9_9AGAM</name>